<organism evidence="2">
    <name type="scientific">Populus davidiana</name>
    <dbReference type="NCBI Taxonomy" id="266767"/>
    <lineage>
        <taxon>Eukaryota</taxon>
        <taxon>Viridiplantae</taxon>
        <taxon>Streptophyta</taxon>
        <taxon>Embryophyta</taxon>
        <taxon>Tracheophyta</taxon>
        <taxon>Spermatophyta</taxon>
        <taxon>Magnoliopsida</taxon>
        <taxon>eudicotyledons</taxon>
        <taxon>Gunneridae</taxon>
        <taxon>Pentapetalae</taxon>
        <taxon>rosids</taxon>
        <taxon>fabids</taxon>
        <taxon>Malpighiales</taxon>
        <taxon>Salicaceae</taxon>
        <taxon>Saliceae</taxon>
        <taxon>Populus</taxon>
    </lineage>
</organism>
<protein>
    <submittedName>
        <fullName evidence="2">Uncharacterized protein</fullName>
    </submittedName>
</protein>
<dbReference type="EMBL" id="GILB01001925">
    <property type="protein sequence ID" value="NUU82258.1"/>
    <property type="molecule type" value="Transcribed_RNA"/>
</dbReference>
<dbReference type="AlphaFoldDB" id="A0A6M2ED26"/>
<evidence type="ECO:0000256" key="1">
    <source>
        <dbReference type="SAM" id="MobiDB-lite"/>
    </source>
</evidence>
<reference evidence="2" key="1">
    <citation type="submission" date="2020-03" db="EMBL/GenBank/DDBJ databases">
        <authorList>
            <person name="Zhang R."/>
        </authorList>
    </citation>
    <scope>NUCLEOTIDE SEQUENCE</scope>
</reference>
<name>A0A6M2ED26_9ROSI</name>
<feature type="compositionally biased region" description="Polar residues" evidence="1">
    <location>
        <begin position="62"/>
        <end position="72"/>
    </location>
</feature>
<feature type="region of interest" description="Disordered" evidence="1">
    <location>
        <begin position="43"/>
        <end position="74"/>
    </location>
</feature>
<evidence type="ECO:0000313" key="2">
    <source>
        <dbReference type="EMBL" id="NUU82258.1"/>
    </source>
</evidence>
<proteinExistence type="predicted"/>
<sequence>MDGDPTNIVLDGQKFENKSTSITEVHKLVDISGGLGMLEVPRLASPVPEPDSSIGRMHTIDTPATSTPSVDGNESIFEEEECILDLGTSSCEEKELIYEGEATIFEQADKTVRSKDKITL</sequence>
<accession>A0A6M2ED26</accession>